<comment type="caution">
    <text evidence="2">The sequence shown here is derived from an EMBL/GenBank/DDBJ whole genome shotgun (WGS) entry which is preliminary data.</text>
</comment>
<keyword evidence="1" id="KW-1133">Transmembrane helix</keyword>
<evidence type="ECO:0000313" key="3">
    <source>
        <dbReference type="Proteomes" id="UP000824120"/>
    </source>
</evidence>
<sequence>MEGCMGDDEVREYGVCFLGCMKERTVACIFDQFVFHFVLQNAPSIFHIIIIPQQLLKIMLVTLMHFHPMQNLHDAKRWKEAWRMHS</sequence>
<dbReference type="Proteomes" id="UP000824120">
    <property type="component" value="Chromosome 11"/>
</dbReference>
<name>A0A9J5WIC7_SOLCO</name>
<dbReference type="EMBL" id="JACXVP010000011">
    <property type="protein sequence ID" value="KAG5575593.1"/>
    <property type="molecule type" value="Genomic_DNA"/>
</dbReference>
<gene>
    <name evidence="2" type="ORF">H5410_055727</name>
</gene>
<proteinExistence type="predicted"/>
<feature type="transmembrane region" description="Helical" evidence="1">
    <location>
        <begin position="45"/>
        <end position="66"/>
    </location>
</feature>
<evidence type="ECO:0000256" key="1">
    <source>
        <dbReference type="SAM" id="Phobius"/>
    </source>
</evidence>
<evidence type="ECO:0000313" key="2">
    <source>
        <dbReference type="EMBL" id="KAG5575593.1"/>
    </source>
</evidence>
<protein>
    <submittedName>
        <fullName evidence="2">Uncharacterized protein</fullName>
    </submittedName>
</protein>
<organism evidence="2 3">
    <name type="scientific">Solanum commersonii</name>
    <name type="common">Commerson's wild potato</name>
    <name type="synonym">Commerson's nightshade</name>
    <dbReference type="NCBI Taxonomy" id="4109"/>
    <lineage>
        <taxon>Eukaryota</taxon>
        <taxon>Viridiplantae</taxon>
        <taxon>Streptophyta</taxon>
        <taxon>Embryophyta</taxon>
        <taxon>Tracheophyta</taxon>
        <taxon>Spermatophyta</taxon>
        <taxon>Magnoliopsida</taxon>
        <taxon>eudicotyledons</taxon>
        <taxon>Gunneridae</taxon>
        <taxon>Pentapetalae</taxon>
        <taxon>asterids</taxon>
        <taxon>lamiids</taxon>
        <taxon>Solanales</taxon>
        <taxon>Solanaceae</taxon>
        <taxon>Solanoideae</taxon>
        <taxon>Solaneae</taxon>
        <taxon>Solanum</taxon>
    </lineage>
</organism>
<reference evidence="2 3" key="1">
    <citation type="submission" date="2020-09" db="EMBL/GenBank/DDBJ databases">
        <title>De no assembly of potato wild relative species, Solanum commersonii.</title>
        <authorList>
            <person name="Cho K."/>
        </authorList>
    </citation>
    <scope>NUCLEOTIDE SEQUENCE [LARGE SCALE GENOMIC DNA]</scope>
    <source>
        <strain evidence="2">LZ3.2</strain>
        <tissue evidence="2">Leaf</tissue>
    </source>
</reference>
<keyword evidence="3" id="KW-1185">Reference proteome</keyword>
<dbReference type="AlphaFoldDB" id="A0A9J5WIC7"/>
<keyword evidence="1" id="KW-0472">Membrane</keyword>
<keyword evidence="1" id="KW-0812">Transmembrane</keyword>
<accession>A0A9J5WIC7</accession>